<gene>
    <name evidence="1" type="ORF">SVIM_LOCUS178801</name>
</gene>
<protein>
    <submittedName>
        <fullName evidence="1">Uncharacterized protein</fullName>
    </submittedName>
</protein>
<dbReference type="EMBL" id="CAADRP010001112">
    <property type="protein sequence ID" value="VFU35851.1"/>
    <property type="molecule type" value="Genomic_DNA"/>
</dbReference>
<sequence>MRIKPRFCLLRICLRILIGERKELLALLKTRVHVGHAGVLALQELWKVHISLLLESLLASASSSFVIQKNHDRATLGAMGG</sequence>
<accession>A0A6N2L7W7</accession>
<dbReference type="AlphaFoldDB" id="A0A6N2L7W7"/>
<organism evidence="1">
    <name type="scientific">Salix viminalis</name>
    <name type="common">Common osier</name>
    <name type="synonym">Basket willow</name>
    <dbReference type="NCBI Taxonomy" id="40686"/>
    <lineage>
        <taxon>Eukaryota</taxon>
        <taxon>Viridiplantae</taxon>
        <taxon>Streptophyta</taxon>
        <taxon>Embryophyta</taxon>
        <taxon>Tracheophyta</taxon>
        <taxon>Spermatophyta</taxon>
        <taxon>Magnoliopsida</taxon>
        <taxon>eudicotyledons</taxon>
        <taxon>Gunneridae</taxon>
        <taxon>Pentapetalae</taxon>
        <taxon>rosids</taxon>
        <taxon>fabids</taxon>
        <taxon>Malpighiales</taxon>
        <taxon>Salicaceae</taxon>
        <taxon>Saliceae</taxon>
        <taxon>Salix</taxon>
    </lineage>
</organism>
<reference evidence="1" key="1">
    <citation type="submission" date="2019-03" db="EMBL/GenBank/DDBJ databases">
        <authorList>
            <person name="Mank J."/>
            <person name="Almeida P."/>
        </authorList>
    </citation>
    <scope>NUCLEOTIDE SEQUENCE</scope>
    <source>
        <strain evidence="1">78183</strain>
    </source>
</reference>
<evidence type="ECO:0000313" key="1">
    <source>
        <dbReference type="EMBL" id="VFU35851.1"/>
    </source>
</evidence>
<name>A0A6N2L7W7_SALVM</name>
<proteinExistence type="predicted"/>